<evidence type="ECO:0000256" key="2">
    <source>
        <dbReference type="PIRSR" id="PIRSR640198-2"/>
    </source>
</evidence>
<feature type="domain" description="Fido" evidence="3">
    <location>
        <begin position="153"/>
        <end position="301"/>
    </location>
</feature>
<dbReference type="PROSITE" id="PS51459">
    <property type="entry name" value="FIDO"/>
    <property type="match status" value="1"/>
</dbReference>
<accession>A0A0R1H4K1</accession>
<sequence length="412" mass="47293">MTTQEYPSLKSMYYQNQAGYQDAVNQRRDNLLTIKTGLLISPFKRGFRTSDHFEIFYLPVLKISQLEEQITKFSSEIEKKMSALPPVARDQVFISNLIDELQSTNEIENVRSSREELGTVIDRIKQNKGDKGRFSGLVNQYIKFQDNKYNKIHDVQDFRTIWDELVSQEIKSDDLPDGEQFRKDGEVIRSGDRVVHRGDESEEQIIADLGKLVIEMNDDDIPSLPKCFIAHYFYEYVHPFYDGNGRTGRFIVCSYLSRKLDMMSAITFSSAIVKNKDTYYKAFTEMANPYNAGEATFFIITMMQLLLSGQQQVIEKLDDDIDLLQKANSLTDDAQLEQPAKNILFILCQATIFGKYVKPLTDKALSEYAGLSRFRLNKALASLIQSGYIETTQANPKTHRLTLKTQQALFSN</sequence>
<feature type="active site" evidence="1">
    <location>
        <position position="238"/>
    </location>
</feature>
<evidence type="ECO:0000259" key="3">
    <source>
        <dbReference type="PROSITE" id="PS51459"/>
    </source>
</evidence>
<proteinExistence type="predicted"/>
<protein>
    <submittedName>
        <fullName evidence="4">Orf56</fullName>
    </submittedName>
</protein>
<evidence type="ECO:0000313" key="5">
    <source>
        <dbReference type="Proteomes" id="UP000051176"/>
    </source>
</evidence>
<keyword evidence="2" id="KW-0067">ATP-binding</keyword>
<keyword evidence="5" id="KW-1185">Reference proteome</keyword>
<name>A0A0R1H4K1_9LACO</name>
<dbReference type="InterPro" id="IPR003812">
    <property type="entry name" value="Fido"/>
</dbReference>
<dbReference type="PANTHER" id="PTHR13504">
    <property type="entry name" value="FIDO DOMAIN-CONTAINING PROTEIN DDB_G0283145"/>
    <property type="match status" value="1"/>
</dbReference>
<evidence type="ECO:0000256" key="1">
    <source>
        <dbReference type="PIRSR" id="PIRSR640198-1"/>
    </source>
</evidence>
<dbReference type="SUPFAM" id="SSF140931">
    <property type="entry name" value="Fic-like"/>
    <property type="match status" value="1"/>
</dbReference>
<keyword evidence="2" id="KW-0547">Nucleotide-binding</keyword>
<dbReference type="RefSeq" id="WP_020088848.1">
    <property type="nucleotide sequence ID" value="NZ_AZCZ01000007.1"/>
</dbReference>
<dbReference type="STRING" id="357278.IV61_GL002349"/>
<dbReference type="InterPro" id="IPR036597">
    <property type="entry name" value="Fido-like_dom_sf"/>
</dbReference>
<dbReference type="Gene3D" id="1.10.3290.10">
    <property type="entry name" value="Fido-like domain"/>
    <property type="match status" value="1"/>
</dbReference>
<organism evidence="4 5">
    <name type="scientific">Levilactobacillus parabrevis ATCC 53295</name>
    <dbReference type="NCBI Taxonomy" id="1267003"/>
    <lineage>
        <taxon>Bacteria</taxon>
        <taxon>Bacillati</taxon>
        <taxon>Bacillota</taxon>
        <taxon>Bacilli</taxon>
        <taxon>Lactobacillales</taxon>
        <taxon>Lactobacillaceae</taxon>
        <taxon>Levilactobacillus</taxon>
    </lineage>
</organism>
<dbReference type="Pfam" id="PF02661">
    <property type="entry name" value="Fic"/>
    <property type="match status" value="1"/>
</dbReference>
<dbReference type="AlphaFoldDB" id="A0A0R1H4K1"/>
<dbReference type="PANTHER" id="PTHR13504:SF40">
    <property type="entry name" value="FIDO DOMAIN-CONTAINING PROTEIN"/>
    <property type="match status" value="1"/>
</dbReference>
<reference evidence="4 5" key="1">
    <citation type="journal article" date="2015" name="Genome Announc.">
        <title>Expanding the biotechnology potential of lactobacilli through comparative genomics of 213 strains and associated genera.</title>
        <authorList>
            <person name="Sun Z."/>
            <person name="Harris H.M."/>
            <person name="McCann A."/>
            <person name="Guo C."/>
            <person name="Argimon S."/>
            <person name="Zhang W."/>
            <person name="Yang X."/>
            <person name="Jeffery I.B."/>
            <person name="Cooney J.C."/>
            <person name="Kagawa T.F."/>
            <person name="Liu W."/>
            <person name="Song Y."/>
            <person name="Salvetti E."/>
            <person name="Wrobel A."/>
            <person name="Rasinkangas P."/>
            <person name="Parkhill J."/>
            <person name="Rea M.C."/>
            <person name="O'Sullivan O."/>
            <person name="Ritari J."/>
            <person name="Douillard F.P."/>
            <person name="Paul Ross R."/>
            <person name="Yang R."/>
            <person name="Briner A.E."/>
            <person name="Felis G.E."/>
            <person name="de Vos W.M."/>
            <person name="Barrangou R."/>
            <person name="Klaenhammer T.R."/>
            <person name="Caufield P.W."/>
            <person name="Cui Y."/>
            <person name="Zhang H."/>
            <person name="O'Toole P.W."/>
        </authorList>
    </citation>
    <scope>NUCLEOTIDE SEQUENCE [LARGE SCALE GENOMIC DNA]</scope>
    <source>
        <strain evidence="4 5">ATCC 53295</strain>
    </source>
</reference>
<comment type="caution">
    <text evidence="4">The sequence shown here is derived from an EMBL/GenBank/DDBJ whole genome shotgun (WGS) entry which is preliminary data.</text>
</comment>
<gene>
    <name evidence="4" type="ORF">FD07_GL002113</name>
</gene>
<dbReference type="PATRIC" id="fig|1267003.4.peg.2227"/>
<dbReference type="OrthoDB" id="9813719at2"/>
<dbReference type="EMBL" id="AZCZ01000007">
    <property type="protein sequence ID" value="KRK38298.1"/>
    <property type="molecule type" value="Genomic_DNA"/>
</dbReference>
<feature type="binding site" evidence="2">
    <location>
        <begin position="242"/>
        <end position="249"/>
    </location>
    <ligand>
        <name>ATP</name>
        <dbReference type="ChEBI" id="CHEBI:30616"/>
    </ligand>
</feature>
<dbReference type="InterPro" id="IPR040198">
    <property type="entry name" value="Fido_containing"/>
</dbReference>
<dbReference type="Proteomes" id="UP000051176">
    <property type="component" value="Unassembled WGS sequence"/>
</dbReference>
<dbReference type="GO" id="GO:0005524">
    <property type="term" value="F:ATP binding"/>
    <property type="evidence" value="ECO:0007669"/>
    <property type="project" value="UniProtKB-KW"/>
</dbReference>
<dbReference type="eggNOG" id="COG3177">
    <property type="taxonomic scope" value="Bacteria"/>
</dbReference>
<evidence type="ECO:0000313" key="4">
    <source>
        <dbReference type="EMBL" id="KRK38298.1"/>
    </source>
</evidence>